<reference evidence="2 3" key="1">
    <citation type="submission" date="2018-11" db="EMBL/GenBank/DDBJ databases">
        <title>The genome draft of YIM 96095.</title>
        <authorList>
            <person name="Tang S.-K."/>
            <person name="Chunyu W.-X."/>
            <person name="Feng Y.-Z."/>
        </authorList>
    </citation>
    <scope>NUCLEOTIDE SEQUENCE [LARGE SCALE GENOMIC DNA]</scope>
    <source>
        <strain evidence="2 3">YIM 96095</strain>
    </source>
</reference>
<gene>
    <name evidence="2" type="ORF">EFW17_01075</name>
</gene>
<dbReference type="EMBL" id="RJMB01000001">
    <property type="protein sequence ID" value="RNL87439.1"/>
    <property type="molecule type" value="Genomic_DNA"/>
</dbReference>
<comment type="caution">
    <text evidence="2">The sequence shown here is derived from an EMBL/GenBank/DDBJ whole genome shotgun (WGS) entry which is preliminary data.</text>
</comment>
<proteinExistence type="predicted"/>
<evidence type="ECO:0000313" key="2">
    <source>
        <dbReference type="EMBL" id="RNL87439.1"/>
    </source>
</evidence>
<name>A0A3N0EIB7_9ACTN</name>
<evidence type="ECO:0000313" key="3">
    <source>
        <dbReference type="Proteomes" id="UP000269198"/>
    </source>
</evidence>
<feature type="region of interest" description="Disordered" evidence="1">
    <location>
        <begin position="1"/>
        <end position="39"/>
    </location>
</feature>
<accession>A0A3N0EIB7</accession>
<evidence type="ECO:0000256" key="1">
    <source>
        <dbReference type="SAM" id="MobiDB-lite"/>
    </source>
</evidence>
<feature type="region of interest" description="Disordered" evidence="1">
    <location>
        <begin position="100"/>
        <end position="135"/>
    </location>
</feature>
<sequence>MDLGFQQPGGGLVGGGDRRVAGRPRAEDPCGLTRHAGGQQRLGVVEGERRPAVLGNEVGRCGELGDRLRDVAVADREAAEVLLGDSSEVVEGVLLGEGERVPQIGPGLREPAGVEQRQPTVAEQAGQHAVVGPGA</sequence>
<dbReference type="Proteomes" id="UP000269198">
    <property type="component" value="Unassembled WGS sequence"/>
</dbReference>
<feature type="compositionally biased region" description="Basic and acidic residues" evidence="1">
    <location>
        <begin position="16"/>
        <end position="28"/>
    </location>
</feature>
<keyword evidence="3" id="KW-1185">Reference proteome</keyword>
<dbReference type="AlphaFoldDB" id="A0A3N0EIB7"/>
<organism evidence="2 3">
    <name type="scientific">Halostreptopolyspora alba</name>
    <dbReference type="NCBI Taxonomy" id="2487137"/>
    <lineage>
        <taxon>Bacteria</taxon>
        <taxon>Bacillati</taxon>
        <taxon>Actinomycetota</taxon>
        <taxon>Actinomycetes</taxon>
        <taxon>Streptosporangiales</taxon>
        <taxon>Nocardiopsidaceae</taxon>
        <taxon>Halostreptopolyspora</taxon>
    </lineage>
</organism>
<protein>
    <submittedName>
        <fullName evidence="2">Uncharacterized protein</fullName>
    </submittedName>
</protein>